<reference evidence="3" key="2">
    <citation type="submission" date="2023-06" db="EMBL/GenBank/DDBJ databases">
        <authorList>
            <person name="Kobayashi Y."/>
            <person name="Kayamori A."/>
            <person name="Aoki K."/>
            <person name="Shiwa Y."/>
            <person name="Fujita N."/>
            <person name="Sugita T."/>
            <person name="Iwasaki W."/>
            <person name="Tanaka N."/>
            <person name="Takashima M."/>
        </authorList>
    </citation>
    <scope>NUCLEOTIDE SEQUENCE</scope>
    <source>
        <strain evidence="3">HIS016</strain>
    </source>
</reference>
<dbReference type="PROSITE" id="PS50004">
    <property type="entry name" value="C2"/>
    <property type="match status" value="1"/>
</dbReference>
<feature type="domain" description="C2" evidence="2">
    <location>
        <begin position="8"/>
        <end position="137"/>
    </location>
</feature>
<keyword evidence="4" id="KW-1185">Reference proteome</keyword>
<dbReference type="Pfam" id="PF00168">
    <property type="entry name" value="C2"/>
    <property type="match status" value="1"/>
</dbReference>
<evidence type="ECO:0000259" key="2">
    <source>
        <dbReference type="PROSITE" id="PS50004"/>
    </source>
</evidence>
<protein>
    <recommendedName>
        <fullName evidence="2">C2 domain-containing protein</fullName>
    </recommendedName>
</protein>
<dbReference type="SUPFAM" id="SSF49562">
    <property type="entry name" value="C2 domain (Calcium/lipid-binding domain, CaLB)"/>
    <property type="match status" value="1"/>
</dbReference>
<dbReference type="PANTHER" id="PTHR47800:SF5">
    <property type="entry name" value="FER-1-LIKE PROTEIN 6"/>
    <property type="match status" value="1"/>
</dbReference>
<proteinExistence type="predicted"/>
<dbReference type="Gene3D" id="2.60.40.150">
    <property type="entry name" value="C2 domain"/>
    <property type="match status" value="1"/>
</dbReference>
<dbReference type="Proteomes" id="UP001222932">
    <property type="component" value="Unassembled WGS sequence"/>
</dbReference>
<sequence length="664" mass="74562">MTKKEKELEGGRDKTPLKPTWGPTYTLRVVFHSARHLPIGDIGAHSSDPFILAQCETGLPTRHKTDPPLRFRSASARRTLNPKWEAEWIIAGVPPTGCKLKVRVYDEDNGSNDDLLAHTTVQTGRLDEGVKVEGRVYELSRRGTDLRAMAFRTCMKPVSEEARKNVTLTMSFEVLGRTKVELGKAYTANCFWWTHYSPILGRVVNTTTPDSEKEVLSSNFQANQIQLAGPVPNELYHRYISFAAFVPWMFESQGLAGRFLNRAVHQQHEVVYHYDSSTEYGRLPGPGKSMGQRFLDMACWGEGKRIYTYIITLDGLMRFTETGPEFGIDMLSKHTMHSDVNIYIAFSGEFFVRRYRPDAPGEDVAAKYDRNSLDIEIEQEAAKPGKNNPEDMGLEVKRRQRGPDDGSKKSANTNLPHWSPLRQYDVPPQVDTLYGPGSNRRSTEPSDYELVIDNDSGTYRPDKELLPIFRKWLSEQFGGMHVAVMSCSDEINQDMKKKRYKDKVKLKGSRFYRPASHSSSSLSSSDAEAFNEGRHHLSGLEKRFEFVANPKKYTKDEYQHGKDKVKNLKNFKNKKREKREGGEGGTNASAAGAQPVSDDDLFYESSPEFNEKAGSNSAPPANINPNSAQPANTNPTSAQPANANPVNSNADAAVQPTQHDPEKI</sequence>
<dbReference type="PANTHER" id="PTHR47800">
    <property type="entry name" value="C2 DOMAIN-CONTAINING PROTEIN"/>
    <property type="match status" value="1"/>
</dbReference>
<feature type="compositionally biased region" description="Polar residues" evidence="1">
    <location>
        <begin position="633"/>
        <end position="658"/>
    </location>
</feature>
<dbReference type="SMART" id="SM00239">
    <property type="entry name" value="C2"/>
    <property type="match status" value="1"/>
</dbReference>
<feature type="region of interest" description="Disordered" evidence="1">
    <location>
        <begin position="377"/>
        <end position="447"/>
    </location>
</feature>
<feature type="region of interest" description="Disordered" evidence="1">
    <location>
        <begin position="555"/>
        <end position="664"/>
    </location>
</feature>
<feature type="compositionally biased region" description="Low complexity" evidence="1">
    <location>
        <begin position="613"/>
        <end position="632"/>
    </location>
</feature>
<dbReference type="InterPro" id="IPR035892">
    <property type="entry name" value="C2_domain_sf"/>
</dbReference>
<gene>
    <name evidence="3" type="ORF">CspeluHIS016_0112210</name>
</gene>
<comment type="caution">
    <text evidence="3">The sequence shown here is derived from an EMBL/GenBank/DDBJ whole genome shotgun (WGS) entry which is preliminary data.</text>
</comment>
<reference evidence="3" key="1">
    <citation type="journal article" date="2023" name="BMC Genomics">
        <title>Chromosome-level genome assemblies of Cutaneotrichosporon spp. (Trichosporonales, Basidiomycota) reveal imbalanced evolution between nucleotide sequences and chromosome synteny.</title>
        <authorList>
            <person name="Kobayashi Y."/>
            <person name="Kayamori A."/>
            <person name="Aoki K."/>
            <person name="Shiwa Y."/>
            <person name="Matsutani M."/>
            <person name="Fujita N."/>
            <person name="Sugita T."/>
            <person name="Iwasaki W."/>
            <person name="Tanaka N."/>
            <person name="Takashima M."/>
        </authorList>
    </citation>
    <scope>NUCLEOTIDE SEQUENCE</scope>
    <source>
        <strain evidence="3">HIS016</strain>
    </source>
</reference>
<dbReference type="EMBL" id="BTCM01000001">
    <property type="protein sequence ID" value="GMK54635.1"/>
    <property type="molecule type" value="Genomic_DNA"/>
</dbReference>
<evidence type="ECO:0000313" key="4">
    <source>
        <dbReference type="Proteomes" id="UP001222932"/>
    </source>
</evidence>
<evidence type="ECO:0000313" key="3">
    <source>
        <dbReference type="EMBL" id="GMK54635.1"/>
    </source>
</evidence>
<name>A0AAD3Y934_9TREE</name>
<accession>A0AAD3Y934</accession>
<feature type="compositionally biased region" description="Basic and acidic residues" evidence="1">
    <location>
        <begin position="394"/>
        <end position="408"/>
    </location>
</feature>
<organism evidence="3 4">
    <name type="scientific">Cutaneotrichosporon spelunceum</name>
    <dbReference type="NCBI Taxonomy" id="1672016"/>
    <lineage>
        <taxon>Eukaryota</taxon>
        <taxon>Fungi</taxon>
        <taxon>Dikarya</taxon>
        <taxon>Basidiomycota</taxon>
        <taxon>Agaricomycotina</taxon>
        <taxon>Tremellomycetes</taxon>
        <taxon>Trichosporonales</taxon>
        <taxon>Trichosporonaceae</taxon>
        <taxon>Cutaneotrichosporon</taxon>
    </lineage>
</organism>
<feature type="compositionally biased region" description="Basic residues" evidence="1">
    <location>
        <begin position="567"/>
        <end position="577"/>
    </location>
</feature>
<dbReference type="InterPro" id="IPR000008">
    <property type="entry name" value="C2_dom"/>
</dbReference>
<dbReference type="GO" id="GO:0010628">
    <property type="term" value="P:positive regulation of gene expression"/>
    <property type="evidence" value="ECO:0007669"/>
    <property type="project" value="TreeGrafter"/>
</dbReference>
<dbReference type="AlphaFoldDB" id="A0AAD3Y934"/>
<evidence type="ECO:0000256" key="1">
    <source>
        <dbReference type="SAM" id="MobiDB-lite"/>
    </source>
</evidence>
<feature type="compositionally biased region" description="Basic and acidic residues" evidence="1">
    <location>
        <begin position="555"/>
        <end position="566"/>
    </location>
</feature>